<dbReference type="Pfam" id="PF00668">
    <property type="entry name" value="Condensation"/>
    <property type="match status" value="1"/>
</dbReference>
<dbReference type="InterPro" id="IPR001242">
    <property type="entry name" value="Condensation_dom"/>
</dbReference>
<dbReference type="Gene3D" id="3.30.559.10">
    <property type="entry name" value="Chloramphenicol acetyltransferase-like domain"/>
    <property type="match status" value="1"/>
</dbReference>
<evidence type="ECO:0000313" key="3">
    <source>
        <dbReference type="Proteomes" id="UP000596742"/>
    </source>
</evidence>
<comment type="caution">
    <text evidence="2">The sequence shown here is derived from an EMBL/GenBank/DDBJ whole genome shotgun (WGS) entry which is preliminary data.</text>
</comment>
<dbReference type="GO" id="GO:0003824">
    <property type="term" value="F:catalytic activity"/>
    <property type="evidence" value="ECO:0007669"/>
    <property type="project" value="InterPro"/>
</dbReference>
<dbReference type="EMBL" id="UYJE01004550">
    <property type="protein sequence ID" value="VDI28968.1"/>
    <property type="molecule type" value="Genomic_DNA"/>
</dbReference>
<sequence length="508" mass="58605">MFAGRTILTKCLNRCGNSTSCNVGKLGRYLKFSSSAINMFRTSELSSSDKETDSRSEFQLSSVKSNTHKKVLRQLGNLETLFYKDLKIVPGMFMLSCKKPVDVNQIHSAFEILISRHPMMRMYVQERDNIPYFVEFENVSTDIHIENDNDYEAVMKDEYSCTRLANNGRLWRFTWLKPLEYTEDNSFRFTFMMNHCIADFQYYYLILLDFLEILKDLQNGSTAFQQRSKFTYHPPIEQILTYPEDKRIIGNNSTIKCDNITSLQAYEKYFKQEIAQLAKAKRTFCAGCRIKFDRETSQRFFSKCKTESVSVTSAMLAASVISFCKLLKKNGCLETVTVQFVFAADLRKYINTSVEFYPGMAVVLCPVEVNVDVTSVESLDDEFWKFSSYIKGQVSDAIKNKKPLDILYGDIETNVKNGRKRGKSDYVITLSNIENVGLALEKNENFQLLECQMLSDIKIDYCPIFMMLTHELNGILHLGVAYESSYTSSETVERYTDEIKKTLLKSIH</sequence>
<dbReference type="InterPro" id="IPR052058">
    <property type="entry name" value="Alcohol_O-acetyltransferase"/>
</dbReference>
<evidence type="ECO:0000313" key="2">
    <source>
        <dbReference type="EMBL" id="VDI28968.1"/>
    </source>
</evidence>
<feature type="domain" description="Condensation" evidence="1">
    <location>
        <begin position="93"/>
        <end position="505"/>
    </location>
</feature>
<dbReference type="Proteomes" id="UP000596742">
    <property type="component" value="Unassembled WGS sequence"/>
</dbReference>
<dbReference type="PANTHER" id="PTHR28037">
    <property type="entry name" value="ALCOHOL O-ACETYLTRANSFERASE 1-RELATED"/>
    <property type="match status" value="1"/>
</dbReference>
<reference evidence="2" key="1">
    <citation type="submission" date="2018-11" db="EMBL/GenBank/DDBJ databases">
        <authorList>
            <person name="Alioto T."/>
            <person name="Alioto T."/>
        </authorList>
    </citation>
    <scope>NUCLEOTIDE SEQUENCE</scope>
</reference>
<organism evidence="2 3">
    <name type="scientific">Mytilus galloprovincialis</name>
    <name type="common">Mediterranean mussel</name>
    <dbReference type="NCBI Taxonomy" id="29158"/>
    <lineage>
        <taxon>Eukaryota</taxon>
        <taxon>Metazoa</taxon>
        <taxon>Spiralia</taxon>
        <taxon>Lophotrochozoa</taxon>
        <taxon>Mollusca</taxon>
        <taxon>Bivalvia</taxon>
        <taxon>Autobranchia</taxon>
        <taxon>Pteriomorphia</taxon>
        <taxon>Mytilida</taxon>
        <taxon>Mytiloidea</taxon>
        <taxon>Mytilidae</taxon>
        <taxon>Mytilinae</taxon>
        <taxon>Mytilus</taxon>
    </lineage>
</organism>
<evidence type="ECO:0000259" key="1">
    <source>
        <dbReference type="Pfam" id="PF00668"/>
    </source>
</evidence>
<dbReference type="AlphaFoldDB" id="A0A8B6E5K9"/>
<keyword evidence="3" id="KW-1185">Reference proteome</keyword>
<proteinExistence type="predicted"/>
<dbReference type="PANTHER" id="PTHR28037:SF1">
    <property type="entry name" value="ALCOHOL O-ACETYLTRANSFERASE 1-RELATED"/>
    <property type="match status" value="1"/>
</dbReference>
<dbReference type="InterPro" id="IPR023213">
    <property type="entry name" value="CAT-like_dom_sf"/>
</dbReference>
<dbReference type="Gene3D" id="3.30.559.30">
    <property type="entry name" value="Nonribosomal peptide synthetase, condensation domain"/>
    <property type="match status" value="1"/>
</dbReference>
<protein>
    <recommendedName>
        <fullName evidence="1">Condensation domain-containing protein</fullName>
    </recommendedName>
</protein>
<gene>
    <name evidence="2" type="ORF">MGAL_10B054152</name>
</gene>
<accession>A0A8B6E5K9</accession>
<name>A0A8B6E5K9_MYTGA</name>
<dbReference type="OrthoDB" id="5956096at2759"/>
<dbReference type="SUPFAM" id="SSF52777">
    <property type="entry name" value="CoA-dependent acyltransferases"/>
    <property type="match status" value="1"/>
</dbReference>